<dbReference type="InterPro" id="IPR003409">
    <property type="entry name" value="MORN"/>
</dbReference>
<dbReference type="SUPFAM" id="SSF82185">
    <property type="entry name" value="Histone H3 K4-specific methyltransferase SET7/9 N-terminal domain"/>
    <property type="match status" value="1"/>
</dbReference>
<feature type="signal peptide" evidence="2">
    <location>
        <begin position="1"/>
        <end position="25"/>
    </location>
</feature>
<evidence type="ECO:0000313" key="3">
    <source>
        <dbReference type="EMBL" id="SMF75744.1"/>
    </source>
</evidence>
<reference evidence="3 4" key="1">
    <citation type="submission" date="2017-04" db="EMBL/GenBank/DDBJ databases">
        <authorList>
            <person name="Afonso C.L."/>
            <person name="Miller P.J."/>
            <person name="Scott M.A."/>
            <person name="Spackman E."/>
            <person name="Goraichik I."/>
            <person name="Dimitrov K.M."/>
            <person name="Suarez D.L."/>
            <person name="Swayne D.E."/>
        </authorList>
    </citation>
    <scope>NUCLEOTIDE SEQUENCE [LARGE SCALE GENOMIC DNA]</scope>
    <source>
        <strain evidence="3 4">N3/975</strain>
    </source>
</reference>
<evidence type="ECO:0000256" key="2">
    <source>
        <dbReference type="SAM" id="SignalP"/>
    </source>
</evidence>
<protein>
    <submittedName>
        <fullName evidence="3">MORN repeat-containing protein</fullName>
    </submittedName>
</protein>
<dbReference type="EMBL" id="LT840184">
    <property type="protein sequence ID" value="SMF75744.1"/>
    <property type="molecule type" value="Genomic_DNA"/>
</dbReference>
<gene>
    <name evidence="3" type="ORF">SAMN05661091_1244</name>
</gene>
<dbReference type="Gene3D" id="2.20.110.10">
    <property type="entry name" value="Histone H3 K4-specific methyltransferase SET7/9 N-terminal domain"/>
    <property type="match status" value="1"/>
</dbReference>
<accession>A0A1X7GW94</accession>
<feature type="chain" id="PRO_5039428835" evidence="2">
    <location>
        <begin position="26"/>
        <end position="243"/>
    </location>
</feature>
<name>A0A1X7GW94_9BACL</name>
<evidence type="ECO:0000256" key="1">
    <source>
        <dbReference type="ARBA" id="ARBA00022737"/>
    </source>
</evidence>
<dbReference type="AlphaFoldDB" id="A0A1X7GW94"/>
<sequence length="243" mass="26940">MKKIAALSLSLALSASLTATSLVLASPSAEAASSKEWIHISERTTYYGDVENGQPDGRGTINWGDGKQYSGDFKNGKRSGNGKYINQYIKEGEQHKVVYSGSWSGDKMEGTGTLTHKVTLADGTVRWNQIQTGTFKNNQLQSGYDVIHALADPDYSFSYKNGTESLTILGSNVNILESWKTGRMFSAQYKNGSVNKEYSFFPGDTKAEQRKHEAVLKYFQSIQSKVTPHLQQFQKMSKQVPLK</sequence>
<dbReference type="RefSeq" id="WP_208918216.1">
    <property type="nucleotide sequence ID" value="NZ_LT840184.1"/>
</dbReference>
<dbReference type="Pfam" id="PF02493">
    <property type="entry name" value="MORN"/>
    <property type="match status" value="3"/>
</dbReference>
<proteinExistence type="predicted"/>
<keyword evidence="1" id="KW-0677">Repeat</keyword>
<dbReference type="PANTHER" id="PTHR23084">
    <property type="entry name" value="PHOSPHATIDYLINOSITOL-4-PHOSPHATE 5-KINASE RELATED"/>
    <property type="match status" value="1"/>
</dbReference>
<keyword evidence="2" id="KW-0732">Signal</keyword>
<evidence type="ECO:0000313" key="4">
    <source>
        <dbReference type="Proteomes" id="UP000192940"/>
    </source>
</evidence>
<dbReference type="Proteomes" id="UP000192940">
    <property type="component" value="Chromosome I"/>
</dbReference>
<organism evidence="3 4">
    <name type="scientific">Paenibacillus uliginis N3/975</name>
    <dbReference type="NCBI Taxonomy" id="1313296"/>
    <lineage>
        <taxon>Bacteria</taxon>
        <taxon>Bacillati</taxon>
        <taxon>Bacillota</taxon>
        <taxon>Bacilli</taxon>
        <taxon>Bacillales</taxon>
        <taxon>Paenibacillaceae</taxon>
        <taxon>Paenibacillus</taxon>
    </lineage>
</organism>
<dbReference type="SMART" id="SM00698">
    <property type="entry name" value="MORN"/>
    <property type="match status" value="3"/>
</dbReference>
<keyword evidence="4" id="KW-1185">Reference proteome</keyword>
<dbReference type="STRING" id="1313296.SAMN05661091_1244"/>
<dbReference type="PANTHER" id="PTHR23084:SF263">
    <property type="entry name" value="MORN REPEAT-CONTAINING PROTEIN 1"/>
    <property type="match status" value="1"/>
</dbReference>